<dbReference type="InterPro" id="IPR043504">
    <property type="entry name" value="Peptidase_S1_PA_chymotrypsin"/>
</dbReference>
<evidence type="ECO:0000256" key="1">
    <source>
        <dbReference type="SAM" id="MobiDB-lite"/>
    </source>
</evidence>
<keyword evidence="2" id="KW-1133">Transmembrane helix</keyword>
<reference evidence="4 5" key="1">
    <citation type="journal article" date="2015" name="Genome Biol. Evol.">
        <title>Phylogenomic analyses indicate that early fungi evolved digesting cell walls of algal ancestors of land plants.</title>
        <authorList>
            <person name="Chang Y."/>
            <person name="Wang S."/>
            <person name="Sekimoto S."/>
            <person name="Aerts A.L."/>
            <person name="Choi C."/>
            <person name="Clum A."/>
            <person name="LaButti K.M."/>
            <person name="Lindquist E.A."/>
            <person name="Yee Ngan C."/>
            <person name="Ohm R.A."/>
            <person name="Salamov A.A."/>
            <person name="Grigoriev I.V."/>
            <person name="Spatafora J.W."/>
            <person name="Berbee M.L."/>
        </authorList>
    </citation>
    <scope>NUCLEOTIDE SEQUENCE [LARGE SCALE GENOMIC DNA]</scope>
    <source>
        <strain evidence="4 5">NRRL 1564</strain>
    </source>
</reference>
<keyword evidence="2" id="KW-0812">Transmembrane</keyword>
<dbReference type="Proteomes" id="UP000242474">
    <property type="component" value="Unassembled WGS sequence"/>
</dbReference>
<feature type="region of interest" description="Disordered" evidence="1">
    <location>
        <begin position="1"/>
        <end position="22"/>
    </location>
</feature>
<sequence>MLTTRDSYSRTKFTRAPVENAKTGPNEYAESFVSGLIMQDDQQTFCPVILVSNTAGVMAASCIDIEKFTSKDAKFKIAIGINNAELQGPFNIKDITPHDGYNSDTFSNNIAVVQFDDISGIHNYNIAGSADSWGGFTFVHRTLTADNGQWNGYHWFEGGPTDTASCSKASTLFEENTSDLMCNRANRISIYNSDCNMPFKYVVAHSSSTAVTAQLGFYSHTAAPAGDGFCGGGDLYHFYTNIAHYVRWIEGVIGDSLSISGQAITTHPVYRMKDPSGVSKDKRTMYSIQGAGEIIEGGDDSDSKPSDTSDDNSHTDDEEDTHTDNNTLSKDEETDKTEKKSARLVESHEAKAEVIITTVTTTEEITTTETDMDTVFETDIQTEQTTVTATTTEENTTIQSSTITESNTETIFVTDTVQYTETVFVSNSMKESDFNQLQCPTPEPCLSEDYMSAVTVTETITKEPVTVTEDPIGEDDDSEVDILVDSSNVDSMSIAAITVTVTEYTETVTETTTEMGSCNTEAATTDTDTEEESNMHVGYIGGETAFESSTDDEMSDNTDGGSLSGKAIGGIIAGILIALLILAAFAYFYIRRRRRMREIHNMQLTHEEVRASYYSDKGNSHYDMSSYNNPASEYRSRYNSTSGHI</sequence>
<dbReference type="GO" id="GO:0004252">
    <property type="term" value="F:serine-type endopeptidase activity"/>
    <property type="evidence" value="ECO:0007669"/>
    <property type="project" value="InterPro"/>
</dbReference>
<dbReference type="InterPro" id="IPR001254">
    <property type="entry name" value="Trypsin_dom"/>
</dbReference>
<dbReference type="AlphaFoldDB" id="A0A2G5BJR9"/>
<feature type="region of interest" description="Disordered" evidence="1">
    <location>
        <begin position="292"/>
        <end position="346"/>
    </location>
</feature>
<evidence type="ECO:0000313" key="4">
    <source>
        <dbReference type="EMBL" id="PIA18987.1"/>
    </source>
</evidence>
<feature type="transmembrane region" description="Helical" evidence="2">
    <location>
        <begin position="567"/>
        <end position="590"/>
    </location>
</feature>
<dbReference type="SUPFAM" id="SSF50494">
    <property type="entry name" value="Trypsin-like serine proteases"/>
    <property type="match status" value="1"/>
</dbReference>
<feature type="compositionally biased region" description="Basic and acidic residues" evidence="1">
    <location>
        <begin position="329"/>
        <end position="346"/>
    </location>
</feature>
<dbReference type="OrthoDB" id="5565075at2759"/>
<evidence type="ECO:0000259" key="3">
    <source>
        <dbReference type="PROSITE" id="PS50240"/>
    </source>
</evidence>
<keyword evidence="5" id="KW-1185">Reference proteome</keyword>
<gene>
    <name evidence="4" type="ORF">COEREDRAFT_84924</name>
</gene>
<organism evidence="4 5">
    <name type="scientific">Coemansia reversa (strain ATCC 12441 / NRRL 1564)</name>
    <dbReference type="NCBI Taxonomy" id="763665"/>
    <lineage>
        <taxon>Eukaryota</taxon>
        <taxon>Fungi</taxon>
        <taxon>Fungi incertae sedis</taxon>
        <taxon>Zoopagomycota</taxon>
        <taxon>Kickxellomycotina</taxon>
        <taxon>Kickxellomycetes</taxon>
        <taxon>Kickxellales</taxon>
        <taxon>Kickxellaceae</taxon>
        <taxon>Coemansia</taxon>
    </lineage>
</organism>
<evidence type="ECO:0000256" key="2">
    <source>
        <dbReference type="SAM" id="Phobius"/>
    </source>
</evidence>
<feature type="compositionally biased region" description="Basic and acidic residues" evidence="1">
    <location>
        <begin position="301"/>
        <end position="315"/>
    </location>
</feature>
<dbReference type="GO" id="GO:0006508">
    <property type="term" value="P:proteolysis"/>
    <property type="evidence" value="ECO:0007669"/>
    <property type="project" value="InterPro"/>
</dbReference>
<dbReference type="InterPro" id="IPR009003">
    <property type="entry name" value="Peptidase_S1_PA"/>
</dbReference>
<feature type="domain" description="Peptidase S1" evidence="3">
    <location>
        <begin position="32"/>
        <end position="254"/>
    </location>
</feature>
<feature type="compositionally biased region" description="Low complexity" evidence="1">
    <location>
        <begin position="513"/>
        <end position="526"/>
    </location>
</feature>
<keyword evidence="2" id="KW-0472">Membrane</keyword>
<evidence type="ECO:0000313" key="5">
    <source>
        <dbReference type="Proteomes" id="UP000242474"/>
    </source>
</evidence>
<proteinExistence type="predicted"/>
<dbReference type="Gene3D" id="2.40.10.10">
    <property type="entry name" value="Trypsin-like serine proteases"/>
    <property type="match status" value="1"/>
</dbReference>
<feature type="region of interest" description="Disordered" evidence="1">
    <location>
        <begin position="513"/>
        <end position="532"/>
    </location>
</feature>
<protein>
    <recommendedName>
        <fullName evidence="3">Peptidase S1 domain-containing protein</fullName>
    </recommendedName>
</protein>
<dbReference type="EMBL" id="KZ303488">
    <property type="protein sequence ID" value="PIA18987.1"/>
    <property type="molecule type" value="Genomic_DNA"/>
</dbReference>
<dbReference type="PROSITE" id="PS50240">
    <property type="entry name" value="TRYPSIN_DOM"/>
    <property type="match status" value="1"/>
</dbReference>
<accession>A0A2G5BJR9</accession>
<name>A0A2G5BJR9_COERN</name>